<reference evidence="3" key="1">
    <citation type="submission" date="2007-06" db="EMBL/GenBank/DDBJ databases">
        <authorList>
            <person name="Fulton L."/>
            <person name="Clifton S."/>
            <person name="Fulton B."/>
            <person name="Xu J."/>
            <person name="Minx P."/>
            <person name="Pepin K.H."/>
            <person name="Johnson M."/>
            <person name="Thiruvilangam P."/>
            <person name="Bhonagiri V."/>
            <person name="Nash W.E."/>
            <person name="Mardis E.R."/>
            <person name="Wilson R.K."/>
        </authorList>
    </citation>
    <scope>NUCLEOTIDE SEQUENCE [LARGE SCALE GENOMIC DNA]</scope>
    <source>
        <strain evidence="3">ATCC 8492</strain>
    </source>
</reference>
<keyword evidence="1" id="KW-1133">Transmembrane helix</keyword>
<protein>
    <recommendedName>
        <fullName evidence="2">Inner membrane component domain-containing protein</fullName>
    </recommendedName>
</protein>
<feature type="domain" description="Inner membrane component" evidence="2">
    <location>
        <begin position="13"/>
        <end position="63"/>
    </location>
</feature>
<feature type="transmembrane region" description="Helical" evidence="1">
    <location>
        <begin position="12"/>
        <end position="32"/>
    </location>
</feature>
<dbReference type="PANTHER" id="PTHR42903">
    <property type="entry name" value="INNER MEMBRANE PROTEIN YCCF"/>
    <property type="match status" value="1"/>
</dbReference>
<dbReference type="EMBL" id="AAYH02000049">
    <property type="protein sequence ID" value="EDO52100.1"/>
    <property type="molecule type" value="Genomic_DNA"/>
</dbReference>
<dbReference type="AlphaFoldDB" id="A0ABC9N5Y2"/>
<evidence type="ECO:0000313" key="3">
    <source>
        <dbReference type="EMBL" id="EDO52100.1"/>
    </source>
</evidence>
<dbReference type="Proteomes" id="UP000004110">
    <property type="component" value="Unassembled WGS sequence"/>
</dbReference>
<dbReference type="InterPro" id="IPR005185">
    <property type="entry name" value="YccF"/>
</dbReference>
<feature type="transmembrane region" description="Helical" evidence="1">
    <location>
        <begin position="38"/>
        <end position="61"/>
    </location>
</feature>
<dbReference type="InterPro" id="IPR052937">
    <property type="entry name" value="Inner_membrane_protein"/>
</dbReference>
<dbReference type="Pfam" id="PF03733">
    <property type="entry name" value="YccF"/>
    <property type="match status" value="2"/>
</dbReference>
<proteinExistence type="predicted"/>
<sequence length="133" mass="14708">MFSIKKRKAMGCFMNILWLMFGGIITAVEYLIASLLMMFTIIGIPFGMQTLKMASLALWPFGKEVRSGERSNGCLYVLMNILWIFLGGIWICLSHLGFGLLLCITIIGIPFGIQHFKLAGLALTPFGKDIVAA</sequence>
<reference evidence="3" key="2">
    <citation type="submission" date="2013-11" db="EMBL/GenBank/DDBJ databases">
        <title>Draft genome sequence of Bacteroides uniformis (ATCC 8492).</title>
        <authorList>
            <person name="Sudarsanam P."/>
            <person name="Ley R."/>
            <person name="Guruge J."/>
            <person name="Turnbaugh P.J."/>
            <person name="Mahowald M."/>
            <person name="Liep D."/>
            <person name="Gordon J."/>
        </authorList>
    </citation>
    <scope>NUCLEOTIDE SEQUENCE</scope>
    <source>
        <strain evidence="3">ATCC 8492</strain>
    </source>
</reference>
<keyword evidence="1" id="KW-0812">Transmembrane</keyword>
<feature type="transmembrane region" description="Helical" evidence="1">
    <location>
        <begin position="73"/>
        <end position="91"/>
    </location>
</feature>
<accession>A0ABC9N5Y2</accession>
<dbReference type="NCBIfam" id="NF008740">
    <property type="entry name" value="PRK11770.1-2"/>
    <property type="match status" value="1"/>
</dbReference>
<keyword evidence="4" id="KW-1185">Reference proteome</keyword>
<evidence type="ECO:0000313" key="4">
    <source>
        <dbReference type="Proteomes" id="UP000004110"/>
    </source>
</evidence>
<keyword evidence="1" id="KW-0472">Membrane</keyword>
<feature type="transmembrane region" description="Helical" evidence="1">
    <location>
        <begin position="97"/>
        <end position="113"/>
    </location>
</feature>
<dbReference type="PANTHER" id="PTHR42903:SF1">
    <property type="entry name" value="INNER MEMBRANE PROTEIN YCCF"/>
    <property type="match status" value="1"/>
</dbReference>
<gene>
    <name evidence="3" type="ORF">BACUNI_04654</name>
</gene>
<dbReference type="InterPro" id="IPR031308">
    <property type="entry name" value="UCP028777"/>
</dbReference>
<evidence type="ECO:0000259" key="2">
    <source>
        <dbReference type="Pfam" id="PF03733"/>
    </source>
</evidence>
<name>A0ABC9N5Y2_BACUC</name>
<organism evidence="3 4">
    <name type="scientific">Bacteroides uniformis (strain ATCC 8492 / DSM 6597 / CCUG 4942 / CIP 103695 / JCM 5828 / KCTC 5204 / NCTC 13054 / VPI 0061)</name>
    <dbReference type="NCBI Taxonomy" id="411479"/>
    <lineage>
        <taxon>Bacteria</taxon>
        <taxon>Pseudomonadati</taxon>
        <taxon>Bacteroidota</taxon>
        <taxon>Bacteroidia</taxon>
        <taxon>Bacteroidales</taxon>
        <taxon>Bacteroidaceae</taxon>
        <taxon>Bacteroides</taxon>
    </lineage>
</organism>
<evidence type="ECO:0000256" key="1">
    <source>
        <dbReference type="SAM" id="Phobius"/>
    </source>
</evidence>
<feature type="domain" description="Inner membrane component" evidence="2">
    <location>
        <begin position="78"/>
        <end position="128"/>
    </location>
</feature>
<comment type="caution">
    <text evidence="3">The sequence shown here is derived from an EMBL/GenBank/DDBJ whole genome shotgun (WGS) entry which is preliminary data.</text>
</comment>
<dbReference type="PIRSF" id="PIRSF028777">
    <property type="entry name" value="UCP028777"/>
    <property type="match status" value="1"/>
</dbReference>